<dbReference type="KEGG" id="ege:EM595_p0092"/>
<reference evidence="2" key="1">
    <citation type="submission" date="2015-11" db="EMBL/GenBank/DDBJ databases">
        <authorList>
            <person name="Blom J."/>
        </authorList>
    </citation>
    <scope>NUCLEOTIDE SEQUENCE [LARGE SCALE GENOMIC DNA]</scope>
    <source>
        <plasmid evidence="2">pEM01</plasmid>
    </source>
</reference>
<dbReference type="EMBL" id="LN907828">
    <property type="protein sequence ID" value="CUU25792.1"/>
    <property type="molecule type" value="Genomic_DNA"/>
</dbReference>
<evidence type="ECO:0000313" key="1">
    <source>
        <dbReference type="EMBL" id="CUU25792.1"/>
    </source>
</evidence>
<organism evidence="1 2">
    <name type="scientific">Duffyella gerundensis</name>
    <dbReference type="NCBI Taxonomy" id="1619313"/>
    <lineage>
        <taxon>Bacteria</taxon>
        <taxon>Pseudomonadati</taxon>
        <taxon>Pseudomonadota</taxon>
        <taxon>Gammaproteobacteria</taxon>
        <taxon>Enterobacterales</taxon>
        <taxon>Erwiniaceae</taxon>
        <taxon>Duffyella</taxon>
    </lineage>
</organism>
<proteinExistence type="predicted"/>
<protein>
    <submittedName>
        <fullName evidence="1">Uncharacterized protein</fullName>
    </submittedName>
</protein>
<dbReference type="PATRIC" id="fig|1619313.3.peg.3693"/>
<keyword evidence="2" id="KW-1185">Reference proteome</keyword>
<name>A0A0U5L9L3_9GAMM</name>
<dbReference type="Proteomes" id="UP000059419">
    <property type="component" value="Plasmid pEM01"/>
</dbReference>
<evidence type="ECO:0000313" key="2">
    <source>
        <dbReference type="Proteomes" id="UP000059419"/>
    </source>
</evidence>
<sequence>MNNLWKVNEVINLFIVCEREIFSVDCRARLPDAIKAGNGFVIRVGVSASGIVVTAEIG</sequence>
<accession>A0A0U5L9L3</accession>
<geneLocation type="plasmid" evidence="2">
    <name>pEM01</name>
</geneLocation>
<gene>
    <name evidence="1" type="ORF">EM595_p0092</name>
</gene>
<dbReference type="AlphaFoldDB" id="A0A0U5L9L3"/>